<evidence type="ECO:0000256" key="1">
    <source>
        <dbReference type="SAM" id="MobiDB-lite"/>
    </source>
</evidence>
<gene>
    <name evidence="2" type="ORF">WICANDRAFT_64983</name>
</gene>
<name>A0A1E3NYI2_WICAA</name>
<dbReference type="AlphaFoldDB" id="A0A1E3NYI2"/>
<sequence>MPPKKRSRTSNDMSQTYYLPNNIQQQQQQQQQQQYGYYPPQYNNYNYNSMFPQQAPSQQDQESEIAQGALLLSTLKDKANAPPQPAPQVKKTQAFQRVFIHRVTTNQDKTLVPIESDARDDKDDEKPRDVDNHRILGNENEVVLGAPNTKHSNADIIFANGNNREKRRVEMFENYSELYKFKEQNRDAIYHNQRLHLQKKLDLLSRPKNPNTEVAELYNDDEFFEQEQDLVEKRDFELTRLKNWRRYRRNENLKNYYKQSNEIYRSTNELLIDKLERLKQFFIKQKNLLNNLDREYTDISSTRAEKFYTGFRQEPQPHQLESFPQPDNEALATESDHDHLTIPQELQDPQTQDSSETDTGFTSTNSAVVIKRGPGRPSRKSKIKKPQSAKSKLNNTIMSSIIEGFAPILTNDEFQLVTNDETRTKINLTISTPVNSDTDSKKDQNGGNNGRTTTSSRAVREARDREGYRDNNAAMNKIMKHYVSPDELTSEMIDEDLKLLRAGAK</sequence>
<feature type="region of interest" description="Disordered" evidence="1">
    <location>
        <begin position="429"/>
        <end position="464"/>
    </location>
</feature>
<dbReference type="GeneID" id="30201089"/>
<keyword evidence="3" id="KW-1185">Reference proteome</keyword>
<dbReference type="OrthoDB" id="4082517at2759"/>
<feature type="region of interest" description="Disordered" evidence="1">
    <location>
        <begin position="345"/>
        <end position="391"/>
    </location>
</feature>
<organism evidence="2 3">
    <name type="scientific">Wickerhamomyces anomalus (strain ATCC 58044 / CBS 1984 / NCYC 433 / NRRL Y-366-8)</name>
    <name type="common">Yeast</name>
    <name type="synonym">Hansenula anomala</name>
    <dbReference type="NCBI Taxonomy" id="683960"/>
    <lineage>
        <taxon>Eukaryota</taxon>
        <taxon>Fungi</taxon>
        <taxon>Dikarya</taxon>
        <taxon>Ascomycota</taxon>
        <taxon>Saccharomycotina</taxon>
        <taxon>Saccharomycetes</taxon>
        <taxon>Phaffomycetales</taxon>
        <taxon>Wickerhamomycetaceae</taxon>
        <taxon>Wickerhamomyces</taxon>
    </lineage>
</organism>
<protein>
    <submittedName>
        <fullName evidence="2">Uncharacterized protein</fullName>
    </submittedName>
</protein>
<dbReference type="Proteomes" id="UP000094112">
    <property type="component" value="Unassembled WGS sequence"/>
</dbReference>
<dbReference type="EMBL" id="KV454213">
    <property type="protein sequence ID" value="ODQ57637.1"/>
    <property type="molecule type" value="Genomic_DNA"/>
</dbReference>
<proteinExistence type="predicted"/>
<reference evidence="2 3" key="1">
    <citation type="journal article" date="2016" name="Proc. Natl. Acad. Sci. U.S.A.">
        <title>Comparative genomics of biotechnologically important yeasts.</title>
        <authorList>
            <person name="Riley R."/>
            <person name="Haridas S."/>
            <person name="Wolfe K.H."/>
            <person name="Lopes M.R."/>
            <person name="Hittinger C.T."/>
            <person name="Goeker M."/>
            <person name="Salamov A.A."/>
            <person name="Wisecaver J.H."/>
            <person name="Long T.M."/>
            <person name="Calvey C.H."/>
            <person name="Aerts A.L."/>
            <person name="Barry K.W."/>
            <person name="Choi C."/>
            <person name="Clum A."/>
            <person name="Coughlan A.Y."/>
            <person name="Deshpande S."/>
            <person name="Douglass A.P."/>
            <person name="Hanson S.J."/>
            <person name="Klenk H.-P."/>
            <person name="LaButti K.M."/>
            <person name="Lapidus A."/>
            <person name="Lindquist E.A."/>
            <person name="Lipzen A.M."/>
            <person name="Meier-Kolthoff J.P."/>
            <person name="Ohm R.A."/>
            <person name="Otillar R.P."/>
            <person name="Pangilinan J.L."/>
            <person name="Peng Y."/>
            <person name="Rokas A."/>
            <person name="Rosa C.A."/>
            <person name="Scheuner C."/>
            <person name="Sibirny A.A."/>
            <person name="Slot J.C."/>
            <person name="Stielow J.B."/>
            <person name="Sun H."/>
            <person name="Kurtzman C.P."/>
            <person name="Blackwell M."/>
            <person name="Grigoriev I.V."/>
            <person name="Jeffries T.W."/>
        </authorList>
    </citation>
    <scope>NUCLEOTIDE SEQUENCE [LARGE SCALE GENOMIC DNA]</scope>
    <source>
        <strain evidence="3">ATCC 58044 / CBS 1984 / NCYC 433 / NRRL Y-366-8</strain>
    </source>
</reference>
<dbReference type="STRING" id="683960.A0A1E3NYI2"/>
<evidence type="ECO:0000313" key="2">
    <source>
        <dbReference type="EMBL" id="ODQ57637.1"/>
    </source>
</evidence>
<evidence type="ECO:0000313" key="3">
    <source>
        <dbReference type="Proteomes" id="UP000094112"/>
    </source>
</evidence>
<dbReference type="RefSeq" id="XP_019036844.1">
    <property type="nucleotide sequence ID" value="XM_019183843.1"/>
</dbReference>
<feature type="compositionally biased region" description="Low complexity" evidence="1">
    <location>
        <begin position="17"/>
        <end position="37"/>
    </location>
</feature>
<feature type="compositionally biased region" description="Polar residues" evidence="1">
    <location>
        <begin position="347"/>
        <end position="367"/>
    </location>
</feature>
<feature type="compositionally biased region" description="Basic residues" evidence="1">
    <location>
        <begin position="373"/>
        <end position="387"/>
    </location>
</feature>
<feature type="region of interest" description="Disordered" evidence="1">
    <location>
        <begin position="1"/>
        <end position="37"/>
    </location>
</feature>
<accession>A0A1E3NYI2</accession>